<dbReference type="PROSITE" id="PS50893">
    <property type="entry name" value="ABC_TRANSPORTER_2"/>
    <property type="match status" value="1"/>
</dbReference>
<dbReference type="SMART" id="SM00382">
    <property type="entry name" value="AAA"/>
    <property type="match status" value="1"/>
</dbReference>
<dbReference type="RefSeq" id="WP_122078441.1">
    <property type="nucleotide sequence ID" value="NZ_JABEVZ010000012.1"/>
</dbReference>
<dbReference type="InterPro" id="IPR003439">
    <property type="entry name" value="ABC_transporter-like_ATP-bd"/>
</dbReference>
<dbReference type="EMBL" id="RFFL01000013">
    <property type="protein sequence ID" value="RMH98888.1"/>
    <property type="molecule type" value="Genomic_DNA"/>
</dbReference>
<keyword evidence="4 7" id="KW-0067">ATP-binding</keyword>
<proteinExistence type="inferred from homology"/>
<evidence type="ECO:0000259" key="6">
    <source>
        <dbReference type="PROSITE" id="PS50893"/>
    </source>
</evidence>
<dbReference type="PANTHER" id="PTHR42788">
    <property type="entry name" value="TAURINE IMPORT ATP-BINDING PROTEIN-RELATED"/>
    <property type="match status" value="1"/>
</dbReference>
<keyword evidence="2" id="KW-0813">Transport</keyword>
<keyword evidence="3" id="KW-0547">Nucleotide-binding</keyword>
<dbReference type="PROSITE" id="PS00211">
    <property type="entry name" value="ABC_TRANSPORTER_1"/>
    <property type="match status" value="1"/>
</dbReference>
<evidence type="ECO:0000256" key="3">
    <source>
        <dbReference type="ARBA" id="ARBA00022741"/>
    </source>
</evidence>
<accession>A0ABX9V0E6</accession>
<feature type="domain" description="ABC transporter" evidence="6">
    <location>
        <begin position="4"/>
        <end position="225"/>
    </location>
</feature>
<evidence type="ECO:0000256" key="5">
    <source>
        <dbReference type="ARBA" id="ARBA00022967"/>
    </source>
</evidence>
<evidence type="ECO:0000256" key="4">
    <source>
        <dbReference type="ARBA" id="ARBA00022840"/>
    </source>
</evidence>
<evidence type="ECO:0000256" key="1">
    <source>
        <dbReference type="ARBA" id="ARBA00005417"/>
    </source>
</evidence>
<dbReference type="Gene3D" id="3.40.50.300">
    <property type="entry name" value="P-loop containing nucleotide triphosphate hydrolases"/>
    <property type="match status" value="1"/>
</dbReference>
<keyword evidence="8" id="KW-1185">Reference proteome</keyword>
<evidence type="ECO:0000313" key="8">
    <source>
        <dbReference type="Proteomes" id="UP000269134"/>
    </source>
</evidence>
<dbReference type="GO" id="GO:0005524">
    <property type="term" value="F:ATP binding"/>
    <property type="evidence" value="ECO:0007669"/>
    <property type="project" value="UniProtKB-KW"/>
</dbReference>
<sequence>MNALHIRHLYHRYGLTEVLADVGLDLYAGETLALVGPSGCGKSTLLQIIGGLLAPSEIVMQCDFRGIGYVFQDPSLMPWMTAQENIALGLKALGVPRAARHRQATSMAARLGLTDEDLDKYPHELSGGMQSRVSLGRALILSPDLLLLDEPFSALDVGLKLELYALLRQQVVQRGSAVLLITHDLMEAVRLADRILLMVPAPGRLVHEFVLDMPQAERTEAWIHQTTGELMETPQVRIGFGLAEGTLAPASHEQPRHSGCRV</sequence>
<gene>
    <name evidence="7" type="ORF">EA795_16570</name>
</gene>
<reference evidence="7 8" key="1">
    <citation type="submission" date="2018-10" db="EMBL/GenBank/DDBJ databases">
        <title>Pseudomonas sp. GL14 genome.</title>
        <authorList>
            <person name="Peng J."/>
            <person name="Liu Z.-P."/>
        </authorList>
    </citation>
    <scope>NUCLEOTIDE SEQUENCE [LARGE SCALE GENOMIC DNA]</scope>
    <source>
        <strain evidence="7 8">GL14</strain>
    </source>
</reference>
<organism evidence="7 8">
    <name type="scientific">Stutzerimonas nitrititolerans</name>
    <dbReference type="NCBI Taxonomy" id="2482751"/>
    <lineage>
        <taxon>Bacteria</taxon>
        <taxon>Pseudomonadati</taxon>
        <taxon>Pseudomonadota</taxon>
        <taxon>Gammaproteobacteria</taxon>
        <taxon>Pseudomonadales</taxon>
        <taxon>Pseudomonadaceae</taxon>
        <taxon>Stutzerimonas</taxon>
    </lineage>
</organism>
<comment type="similarity">
    <text evidence="1">Belongs to the ABC transporter superfamily.</text>
</comment>
<evidence type="ECO:0000256" key="2">
    <source>
        <dbReference type="ARBA" id="ARBA00022448"/>
    </source>
</evidence>
<dbReference type="SUPFAM" id="SSF52540">
    <property type="entry name" value="P-loop containing nucleoside triphosphate hydrolases"/>
    <property type="match status" value="1"/>
</dbReference>
<comment type="caution">
    <text evidence="7">The sequence shown here is derived from an EMBL/GenBank/DDBJ whole genome shotgun (WGS) entry which is preliminary data.</text>
</comment>
<dbReference type="InterPro" id="IPR050166">
    <property type="entry name" value="ABC_transporter_ATP-bind"/>
</dbReference>
<dbReference type="Pfam" id="PF00005">
    <property type="entry name" value="ABC_tran"/>
    <property type="match status" value="1"/>
</dbReference>
<evidence type="ECO:0000313" key="7">
    <source>
        <dbReference type="EMBL" id="RMH98888.1"/>
    </source>
</evidence>
<dbReference type="InterPro" id="IPR017871">
    <property type="entry name" value="ABC_transporter-like_CS"/>
</dbReference>
<name>A0ABX9V0E6_9GAMM</name>
<dbReference type="GeneID" id="84610657"/>
<keyword evidence="5" id="KW-1278">Translocase</keyword>
<dbReference type="Proteomes" id="UP000269134">
    <property type="component" value="Unassembled WGS sequence"/>
</dbReference>
<dbReference type="InterPro" id="IPR003593">
    <property type="entry name" value="AAA+_ATPase"/>
</dbReference>
<protein>
    <submittedName>
        <fullName evidence="7">ATP-binding cassette domain-containing protein</fullName>
    </submittedName>
</protein>
<dbReference type="PANTHER" id="PTHR42788:SF19">
    <property type="entry name" value="ALIPHATIC SULFONATES IMPORT ATP-BINDING PROTEIN SSUB 2"/>
    <property type="match status" value="1"/>
</dbReference>
<dbReference type="InterPro" id="IPR027417">
    <property type="entry name" value="P-loop_NTPase"/>
</dbReference>